<keyword evidence="2" id="KW-0732">Signal</keyword>
<feature type="region of interest" description="Disordered" evidence="1">
    <location>
        <begin position="360"/>
        <end position="386"/>
    </location>
</feature>
<name>A0ABT3NF94_9GAMM</name>
<evidence type="ECO:0000256" key="2">
    <source>
        <dbReference type="SAM" id="SignalP"/>
    </source>
</evidence>
<feature type="compositionally biased region" description="Acidic residues" evidence="1">
    <location>
        <begin position="368"/>
        <end position="384"/>
    </location>
</feature>
<evidence type="ECO:0000256" key="1">
    <source>
        <dbReference type="SAM" id="MobiDB-lite"/>
    </source>
</evidence>
<gene>
    <name evidence="3" type="ORF">OKC24_03385</name>
</gene>
<feature type="signal peptide" evidence="2">
    <location>
        <begin position="1"/>
        <end position="19"/>
    </location>
</feature>
<proteinExistence type="predicted"/>
<comment type="caution">
    <text evidence="3">The sequence shown here is derived from an EMBL/GenBank/DDBJ whole genome shotgun (WGS) entry which is preliminary data.</text>
</comment>
<evidence type="ECO:0000313" key="4">
    <source>
        <dbReference type="Proteomes" id="UP001209682"/>
    </source>
</evidence>
<dbReference type="RefSeq" id="WP_265464798.1">
    <property type="nucleotide sequence ID" value="NZ_JAPEQW010000003.1"/>
</dbReference>
<keyword evidence="4" id="KW-1185">Reference proteome</keyword>
<sequence length="813" mass="90410">MRLKYLTFCVLGLSLSACTQHVIKSTSATEQALGERAAAGMNAVFETSSYDVNGQFSIQAQLNDSAASKKQSPAQRQPSGLNPELKKQLDQLIKTQKLQLSSKERKQLYDAVAKEQDQDGFLTGGRGSAGAGVAESLLNVLNDLQFSYDGSVHYRQKMANLNLNLKYQKPTLLVQAQLPMIVDLNDFKLYTNYFAFMPFMVNRDSQASYAYVDFSKYKDEFNQVNFKKLALYLKQLNALPYALATPDQVAAINLSAAEKQQGLSSKIRYQGTLEQLALQMSLFEWVNAPYYDTQVKGQKQPSKDAAIAQAEEVSAPAHDAAQIRASDDETEDQLSAAADDSATRVEALIQAKAHAMFAHEEAVSDQADVAEAEEEESGERDEAADAAMAATACASEDACDASREDSVTHVEALAASGLSDDACQALTQAKKVPAGYFTLCREWYGIDVFKLALEQAAEEQAAPEHPKLMALEQLKPIFTVYQSEQLTDVHRFKQLWQKHDAEIQQALKQDQRDATAFTMDVALDQAGRLQALDYDLLIKDEKMGQFKFMSHNQVSNYGRAKPIDRNVLKNAKSIEEVSKGSLLERASKGLLGSLGAGQEEASTSANDADAKTADEYLSQIALDTYKRTGSWLKSYQAVFGLYAAIKQSELSKHYSAAELNEIAELSAYHFNEDLPKPKGASLTRLNQLAEKHQLKNPDSFDDLGYSVNKIVNQATEEYKVQQRWNQKMKQHKTRQAVFANYYAETFADEYSLSAEQKLQLDKASQVFAQAFADDLKHKLSEKSIQNLDENSLDLFDDGIYRVVYHDVMTYLPK</sequence>
<evidence type="ECO:0000313" key="3">
    <source>
        <dbReference type="EMBL" id="MCW8038224.1"/>
    </source>
</evidence>
<dbReference type="PROSITE" id="PS51257">
    <property type="entry name" value="PROKAR_LIPOPROTEIN"/>
    <property type="match status" value="1"/>
</dbReference>
<dbReference type="EMBL" id="JAPEQW010000003">
    <property type="protein sequence ID" value="MCW8038224.1"/>
    <property type="molecule type" value="Genomic_DNA"/>
</dbReference>
<evidence type="ECO:0008006" key="5">
    <source>
        <dbReference type="Google" id="ProtNLM"/>
    </source>
</evidence>
<feature type="chain" id="PRO_5047333412" description="Lipoprotein" evidence="2">
    <location>
        <begin position="20"/>
        <end position="813"/>
    </location>
</feature>
<organism evidence="3 4">
    <name type="scientific">Acinetobacter entericus</name>
    <dbReference type="NCBI Taxonomy" id="2989714"/>
    <lineage>
        <taxon>Bacteria</taxon>
        <taxon>Pseudomonadati</taxon>
        <taxon>Pseudomonadota</taxon>
        <taxon>Gammaproteobacteria</taxon>
        <taxon>Moraxellales</taxon>
        <taxon>Moraxellaceae</taxon>
        <taxon>Acinetobacter</taxon>
    </lineage>
</organism>
<reference evidence="3 4" key="1">
    <citation type="submission" date="2022-11" db="EMBL/GenBank/DDBJ databases">
        <title>Acinetobacter entericus sp. nov., isolated from the gut of the plastic-eating larvae of the Coleoptera insect Zophobas atratus.</title>
        <authorList>
            <person name="Dong X."/>
            <person name="Yang Y."/>
        </authorList>
    </citation>
    <scope>NUCLEOTIDE SEQUENCE [LARGE SCALE GENOMIC DNA]</scope>
    <source>
        <strain evidence="3 4">BIT-DXN8</strain>
    </source>
</reference>
<feature type="region of interest" description="Disordered" evidence="1">
    <location>
        <begin position="301"/>
        <end position="339"/>
    </location>
</feature>
<dbReference type="Proteomes" id="UP001209682">
    <property type="component" value="Unassembled WGS sequence"/>
</dbReference>
<protein>
    <recommendedName>
        <fullName evidence="5">Lipoprotein</fullName>
    </recommendedName>
</protein>
<accession>A0ABT3NF94</accession>